<reference evidence="1" key="1">
    <citation type="journal article" date="2021" name="PeerJ">
        <title>Extensive microbial diversity within the chicken gut microbiome revealed by metagenomics and culture.</title>
        <authorList>
            <person name="Gilroy R."/>
            <person name="Ravi A."/>
            <person name="Getino M."/>
            <person name="Pursley I."/>
            <person name="Horton D.L."/>
            <person name="Alikhan N.F."/>
            <person name="Baker D."/>
            <person name="Gharbi K."/>
            <person name="Hall N."/>
            <person name="Watson M."/>
            <person name="Adriaenssens E.M."/>
            <person name="Foster-Nyarko E."/>
            <person name="Jarju S."/>
            <person name="Secka A."/>
            <person name="Antonio M."/>
            <person name="Oren A."/>
            <person name="Chaudhuri R.R."/>
            <person name="La Ragione R."/>
            <person name="Hildebrand F."/>
            <person name="Pallen M.J."/>
        </authorList>
    </citation>
    <scope>NUCLEOTIDE SEQUENCE</scope>
    <source>
        <strain evidence="1">ChiGjej6B6-1540</strain>
    </source>
</reference>
<name>A0A9D1UMU0_9FIRM</name>
<comment type="caution">
    <text evidence="1">The sequence shown here is derived from an EMBL/GenBank/DDBJ whole genome shotgun (WGS) entry which is preliminary data.</text>
</comment>
<dbReference type="EMBL" id="DXGA01000089">
    <property type="protein sequence ID" value="HIW93719.1"/>
    <property type="molecule type" value="Genomic_DNA"/>
</dbReference>
<protein>
    <submittedName>
        <fullName evidence="1">DUF1934 domain-containing protein</fullName>
    </submittedName>
</protein>
<dbReference type="Pfam" id="PF09148">
    <property type="entry name" value="DUF1934"/>
    <property type="match status" value="1"/>
</dbReference>
<dbReference type="InterPro" id="IPR012674">
    <property type="entry name" value="Calycin"/>
</dbReference>
<evidence type="ECO:0000313" key="1">
    <source>
        <dbReference type="EMBL" id="HIW93719.1"/>
    </source>
</evidence>
<organism evidence="1 2">
    <name type="scientific">Candidatus Flavonifractor merdipullorum</name>
    <dbReference type="NCBI Taxonomy" id="2838590"/>
    <lineage>
        <taxon>Bacteria</taxon>
        <taxon>Bacillati</taxon>
        <taxon>Bacillota</taxon>
        <taxon>Clostridia</taxon>
        <taxon>Eubacteriales</taxon>
        <taxon>Oscillospiraceae</taxon>
        <taxon>Flavonifractor</taxon>
    </lineage>
</organism>
<reference evidence="1" key="2">
    <citation type="submission" date="2021-04" db="EMBL/GenBank/DDBJ databases">
        <authorList>
            <person name="Gilroy R."/>
        </authorList>
    </citation>
    <scope>NUCLEOTIDE SEQUENCE</scope>
    <source>
        <strain evidence="1">ChiGjej6B6-1540</strain>
    </source>
</reference>
<sequence>MSENNVIISIKSVQTFEDQTPETVELTTAGRLEPDGDQGYNLSYQESKVTGMEGTLTTFQIEKDRITLMRLGQFNSQMVFEEGRRHLSMYESPYGTLSVGINTRKMRADLDLRGGTISLAYDIELNHAVAGMTTFEIQVREAGEGSFAAGPQT</sequence>
<accession>A0A9D1UMU0</accession>
<dbReference type="AlphaFoldDB" id="A0A9D1UMU0"/>
<dbReference type="SUPFAM" id="SSF50814">
    <property type="entry name" value="Lipocalins"/>
    <property type="match status" value="1"/>
</dbReference>
<dbReference type="Proteomes" id="UP000824192">
    <property type="component" value="Unassembled WGS sequence"/>
</dbReference>
<gene>
    <name evidence="1" type="ORF">H9868_04175</name>
</gene>
<dbReference type="Gene3D" id="2.40.128.20">
    <property type="match status" value="1"/>
</dbReference>
<evidence type="ECO:0000313" key="2">
    <source>
        <dbReference type="Proteomes" id="UP000824192"/>
    </source>
</evidence>
<proteinExistence type="predicted"/>
<dbReference type="InterPro" id="IPR015231">
    <property type="entry name" value="DUF1934"/>
</dbReference>